<dbReference type="AlphaFoldDB" id="A0A1A8IDB8"/>
<evidence type="ECO:0000313" key="1">
    <source>
        <dbReference type="EMBL" id="SBQ95142.1"/>
    </source>
</evidence>
<gene>
    <name evidence="1" type="primary">Nfu_g_1_010143</name>
</gene>
<dbReference type="EMBL" id="HAED01008930">
    <property type="protein sequence ID" value="SBQ95142.1"/>
    <property type="molecule type" value="Transcribed_RNA"/>
</dbReference>
<reference evidence="1" key="1">
    <citation type="submission" date="2016-05" db="EMBL/GenBank/DDBJ databases">
        <authorList>
            <person name="Lavstsen T."/>
            <person name="Jespersen J.S."/>
        </authorList>
    </citation>
    <scope>NUCLEOTIDE SEQUENCE</scope>
    <source>
        <tissue evidence="1">Brain</tissue>
    </source>
</reference>
<sequence>GARLKPSLCFSVSFRRERRTHIDGEVLSSDYSITWGVLKNNFLPGQQRA</sequence>
<proteinExistence type="predicted"/>
<accession>A0A1A8IDB8</accession>
<organism evidence="1">
    <name type="scientific">Nothobranchius kuhntae</name>
    <name type="common">Beira killifish</name>
    <dbReference type="NCBI Taxonomy" id="321403"/>
    <lineage>
        <taxon>Eukaryota</taxon>
        <taxon>Metazoa</taxon>
        <taxon>Chordata</taxon>
        <taxon>Craniata</taxon>
        <taxon>Vertebrata</taxon>
        <taxon>Euteleostomi</taxon>
        <taxon>Actinopterygii</taxon>
        <taxon>Neopterygii</taxon>
        <taxon>Teleostei</taxon>
        <taxon>Neoteleostei</taxon>
        <taxon>Acanthomorphata</taxon>
        <taxon>Ovalentaria</taxon>
        <taxon>Atherinomorphae</taxon>
        <taxon>Cyprinodontiformes</taxon>
        <taxon>Nothobranchiidae</taxon>
        <taxon>Nothobranchius</taxon>
    </lineage>
</organism>
<feature type="non-terminal residue" evidence="1">
    <location>
        <position position="1"/>
    </location>
</feature>
<feature type="non-terminal residue" evidence="1">
    <location>
        <position position="49"/>
    </location>
</feature>
<reference evidence="1" key="2">
    <citation type="submission" date="2016-06" db="EMBL/GenBank/DDBJ databases">
        <title>The genome of a short-lived fish provides insights into sex chromosome evolution and the genetic control of aging.</title>
        <authorList>
            <person name="Reichwald K."/>
            <person name="Felder M."/>
            <person name="Petzold A."/>
            <person name="Koch P."/>
            <person name="Groth M."/>
            <person name="Platzer M."/>
        </authorList>
    </citation>
    <scope>NUCLEOTIDE SEQUENCE</scope>
    <source>
        <tissue evidence="1">Brain</tissue>
    </source>
</reference>
<protein>
    <submittedName>
        <fullName evidence="1">Uncharacterized protein</fullName>
    </submittedName>
</protein>
<name>A0A1A8IDB8_NOTKU</name>